<gene>
    <name evidence="9" type="ORF">LEP1GSC058_3817</name>
</gene>
<dbReference type="AlphaFoldDB" id="S3V0P2"/>
<keyword evidence="5 6" id="KW-0472">Membrane</keyword>
<dbReference type="InterPro" id="IPR036249">
    <property type="entry name" value="Thioredoxin-like_sf"/>
</dbReference>
<dbReference type="GO" id="GO:0045454">
    <property type="term" value="P:cell redox homeostasis"/>
    <property type="evidence" value="ECO:0007669"/>
    <property type="project" value="TreeGrafter"/>
</dbReference>
<dbReference type="InterPro" id="IPR028250">
    <property type="entry name" value="DsbDN"/>
</dbReference>
<feature type="transmembrane region" description="Helical" evidence="6">
    <location>
        <begin position="7"/>
        <end position="27"/>
    </location>
</feature>
<evidence type="ECO:0000256" key="1">
    <source>
        <dbReference type="ARBA" id="ARBA00004141"/>
    </source>
</evidence>
<feature type="transmembrane region" description="Helical" evidence="6">
    <location>
        <begin position="430"/>
        <end position="453"/>
    </location>
</feature>
<dbReference type="GO" id="GO:0017004">
    <property type="term" value="P:cytochrome complex assembly"/>
    <property type="evidence" value="ECO:0007669"/>
    <property type="project" value="UniProtKB-KW"/>
</dbReference>
<dbReference type="CDD" id="cd02953">
    <property type="entry name" value="DsbDgamma"/>
    <property type="match status" value="1"/>
</dbReference>
<dbReference type="STRING" id="1193011.LEP1GSC058_3817"/>
<dbReference type="Pfam" id="PF02683">
    <property type="entry name" value="DsbD_TM"/>
    <property type="match status" value="1"/>
</dbReference>
<feature type="transmembrane region" description="Helical" evidence="6">
    <location>
        <begin position="320"/>
        <end position="340"/>
    </location>
</feature>
<evidence type="ECO:0000256" key="2">
    <source>
        <dbReference type="ARBA" id="ARBA00022692"/>
    </source>
</evidence>
<evidence type="ECO:0000259" key="7">
    <source>
        <dbReference type="Pfam" id="PF02683"/>
    </source>
</evidence>
<dbReference type="InterPro" id="IPR003834">
    <property type="entry name" value="Cyt_c_assmbl_TM_dom"/>
</dbReference>
<comment type="caution">
    <text evidence="9">The sequence shown here is derived from an EMBL/GenBank/DDBJ whole genome shotgun (WGS) entry which is preliminary data.</text>
</comment>
<feature type="transmembrane region" description="Helical" evidence="6">
    <location>
        <begin position="360"/>
        <end position="385"/>
    </location>
</feature>
<evidence type="ECO:0000256" key="5">
    <source>
        <dbReference type="ARBA" id="ARBA00023136"/>
    </source>
</evidence>
<evidence type="ECO:0000313" key="10">
    <source>
        <dbReference type="Proteomes" id="UP000014540"/>
    </source>
</evidence>
<evidence type="ECO:0000256" key="4">
    <source>
        <dbReference type="ARBA" id="ARBA00022989"/>
    </source>
</evidence>
<keyword evidence="4 6" id="KW-1133">Transmembrane helix</keyword>
<feature type="domain" description="Thiol:disulfide interchange protein DsbD N-terminal" evidence="8">
    <location>
        <begin position="47"/>
        <end position="152"/>
    </location>
</feature>
<accession>S3V0P2</accession>
<dbReference type="Pfam" id="PF13899">
    <property type="entry name" value="Thioredoxin_7"/>
    <property type="match status" value="1"/>
</dbReference>
<dbReference type="SUPFAM" id="SSF52833">
    <property type="entry name" value="Thioredoxin-like"/>
    <property type="match status" value="1"/>
</dbReference>
<feature type="transmembrane region" description="Helical" evidence="6">
    <location>
        <begin position="523"/>
        <end position="543"/>
    </location>
</feature>
<proteinExistence type="predicted"/>
<dbReference type="GO" id="GO:0016020">
    <property type="term" value="C:membrane"/>
    <property type="evidence" value="ECO:0007669"/>
    <property type="project" value="UniProtKB-SubCell"/>
</dbReference>
<sequence length="671" mass="76058">MSGYRISLPFSFFIYTFCMFFSAGIFAQNQEYRGAHSYIELKAVSRSENTLRLALYIEAQPGWHVYWKNPGDSGSSLRTDWKSNPSGIATDWEWPVPERIELGDLVNFGYEKPTVLFSDYKIPKSDQSFRIEANLRWLVCKEECVPESGTLIIHKIQKFLPESGSGKYFAYQRSLKELPHTPEAGLAISFRKKKDSFLFRIKGNDLPEKFDFFPADPRIVSNQKPRTLEYSKNLIEFEIPASEYASGAPNSIRGVLTLGSQIYSIRANESKVGYLLEAIFFAFLGGILLNLMPCVFPVLFLKAFAISQTSNKQTKRIESLFYFGGVLSFFWILFFGFEILRSSGESLGWGYQLQNASFVFFLILVFVFLGLNMLGAFDFAVGLSGPIVRLADQKGKVGAFFSGALTVLVATPCTAPFMGSALAYAFSENILNGLSVFTSMAAGMSLPFLIFQNSSGLAKFLPKPGEWMRTFKEFLAFPLLMTAVWLFWVFSGITNRNDSSLALLIILLLVFMIWIFRIADSKIIKMGILGLAMISILCSFYFFRNTAMPIPTLESGHDKISTEEYSKERLEFHLKERHSVFLYFTADWCITCKFNERTVLSSETVLNEFRTKGIVVLKGDWTSEDPKVSAALESYGRNSVPFYVYYPKDKRENPRFLPTMLTTGLMLDALR</sequence>
<name>S3V0P2_9LEPT</name>
<dbReference type="Gene3D" id="3.40.30.10">
    <property type="entry name" value="Glutaredoxin"/>
    <property type="match status" value="1"/>
</dbReference>
<keyword evidence="10" id="KW-1185">Reference proteome</keyword>
<protein>
    <submittedName>
        <fullName evidence="9">Disulfide bond corrector protein DsbC</fullName>
    </submittedName>
</protein>
<feature type="transmembrane region" description="Helical" evidence="6">
    <location>
        <begin position="274"/>
        <end position="300"/>
    </location>
</feature>
<evidence type="ECO:0000256" key="3">
    <source>
        <dbReference type="ARBA" id="ARBA00022748"/>
    </source>
</evidence>
<reference evidence="9" key="1">
    <citation type="submission" date="2013-04" db="EMBL/GenBank/DDBJ databases">
        <authorList>
            <person name="Harkins D.M."/>
            <person name="Durkin A.S."/>
            <person name="Selengut J.D."/>
            <person name="Sanka R."/>
            <person name="DePew J."/>
            <person name="Purushe J."/>
            <person name="Ahmed A."/>
            <person name="van der Linden H."/>
            <person name="Goris M.G.A."/>
            <person name="Hartskeerl R.A."/>
            <person name="Vinetz J.M."/>
            <person name="Sutton G.G."/>
            <person name="Nelson W.C."/>
            <person name="Fouts D.E."/>
        </authorList>
    </citation>
    <scope>NUCLEOTIDE SEQUENCE [LARGE SCALE GENOMIC DNA]</scope>
    <source>
        <strain evidence="9">BUT 6</strain>
    </source>
</reference>
<dbReference type="InterPro" id="IPR035671">
    <property type="entry name" value="DsbD_gamma"/>
</dbReference>
<dbReference type="Proteomes" id="UP000014540">
    <property type="component" value="Unassembled WGS sequence"/>
</dbReference>
<keyword evidence="3" id="KW-0201">Cytochrome c-type biogenesis</keyword>
<evidence type="ECO:0000259" key="8">
    <source>
        <dbReference type="Pfam" id="PF11412"/>
    </source>
</evidence>
<evidence type="ECO:0000256" key="6">
    <source>
        <dbReference type="SAM" id="Phobius"/>
    </source>
</evidence>
<dbReference type="Pfam" id="PF11412">
    <property type="entry name" value="DsbD_N"/>
    <property type="match status" value="1"/>
</dbReference>
<dbReference type="PANTHER" id="PTHR32234">
    <property type="entry name" value="THIOL:DISULFIDE INTERCHANGE PROTEIN DSBD"/>
    <property type="match status" value="1"/>
</dbReference>
<feature type="domain" description="Cytochrome C biogenesis protein transmembrane" evidence="7">
    <location>
        <begin position="279"/>
        <end position="487"/>
    </location>
</feature>
<feature type="transmembrane region" description="Helical" evidence="6">
    <location>
        <begin position="499"/>
        <end position="516"/>
    </location>
</feature>
<dbReference type="PANTHER" id="PTHR32234:SF3">
    <property type="entry name" value="SUPPRESSION OF COPPER SENSITIVITY PROTEIN"/>
    <property type="match status" value="1"/>
</dbReference>
<organism evidence="9 10">
    <name type="scientific">Leptospira fainei serovar Hurstbridge str. BUT 6</name>
    <dbReference type="NCBI Taxonomy" id="1193011"/>
    <lineage>
        <taxon>Bacteria</taxon>
        <taxon>Pseudomonadati</taxon>
        <taxon>Spirochaetota</taxon>
        <taxon>Spirochaetia</taxon>
        <taxon>Leptospirales</taxon>
        <taxon>Leptospiraceae</taxon>
        <taxon>Leptospira</taxon>
    </lineage>
</organism>
<keyword evidence="2 6" id="KW-0812">Transmembrane</keyword>
<comment type="subcellular location">
    <subcellularLocation>
        <location evidence="1">Membrane</location>
        <topology evidence="1">Multi-pass membrane protein</topology>
    </subcellularLocation>
</comment>
<dbReference type="EMBL" id="AKWZ02000010">
    <property type="protein sequence ID" value="EPG74179.1"/>
    <property type="molecule type" value="Genomic_DNA"/>
</dbReference>
<evidence type="ECO:0000313" key="9">
    <source>
        <dbReference type="EMBL" id="EPG74179.1"/>
    </source>
</evidence>
<feature type="transmembrane region" description="Helical" evidence="6">
    <location>
        <begin position="474"/>
        <end position="493"/>
    </location>
</feature>
<dbReference type="OrthoDB" id="9811036at2"/>
<dbReference type="GO" id="GO:0015035">
    <property type="term" value="F:protein-disulfide reductase activity"/>
    <property type="evidence" value="ECO:0007669"/>
    <property type="project" value="TreeGrafter"/>
</dbReference>
<feature type="transmembrane region" description="Helical" evidence="6">
    <location>
        <begin position="397"/>
        <end position="418"/>
    </location>
</feature>